<reference evidence="2" key="1">
    <citation type="journal article" date="2023" name="Genome Biol. Evol.">
        <title>Long-read-based Genome Assembly of Drosophila gunungcola Reveals Fewer Chemosensory Genes in Flower-breeding Species.</title>
        <authorList>
            <person name="Negi A."/>
            <person name="Liao B.Y."/>
            <person name="Yeh S.D."/>
        </authorList>
    </citation>
    <scope>NUCLEOTIDE SEQUENCE</scope>
    <source>
        <strain evidence="2">Sukarami</strain>
    </source>
</reference>
<dbReference type="AlphaFoldDB" id="A0A9Q0BQ52"/>
<gene>
    <name evidence="2" type="ORF">M5D96_006550</name>
</gene>
<dbReference type="EMBL" id="JAMKOV010000004">
    <property type="protein sequence ID" value="KAI8040607.1"/>
    <property type="molecule type" value="Genomic_DNA"/>
</dbReference>
<organism evidence="2 3">
    <name type="scientific">Drosophila gunungcola</name>
    <name type="common">fruit fly</name>
    <dbReference type="NCBI Taxonomy" id="103775"/>
    <lineage>
        <taxon>Eukaryota</taxon>
        <taxon>Metazoa</taxon>
        <taxon>Ecdysozoa</taxon>
        <taxon>Arthropoda</taxon>
        <taxon>Hexapoda</taxon>
        <taxon>Insecta</taxon>
        <taxon>Pterygota</taxon>
        <taxon>Neoptera</taxon>
        <taxon>Endopterygota</taxon>
        <taxon>Diptera</taxon>
        <taxon>Brachycera</taxon>
        <taxon>Muscomorpha</taxon>
        <taxon>Ephydroidea</taxon>
        <taxon>Drosophilidae</taxon>
        <taxon>Drosophila</taxon>
        <taxon>Sophophora</taxon>
    </lineage>
</organism>
<dbReference type="Proteomes" id="UP001059596">
    <property type="component" value="Unassembled WGS sequence"/>
</dbReference>
<keyword evidence="3" id="KW-1185">Reference proteome</keyword>
<protein>
    <submittedName>
        <fullName evidence="2">Uncharacterized protein</fullName>
    </submittedName>
</protein>
<evidence type="ECO:0000313" key="2">
    <source>
        <dbReference type="EMBL" id="KAI8040607.1"/>
    </source>
</evidence>
<comment type="caution">
    <text evidence="2">The sequence shown here is derived from an EMBL/GenBank/DDBJ whole genome shotgun (WGS) entry which is preliminary data.</text>
</comment>
<evidence type="ECO:0000256" key="1">
    <source>
        <dbReference type="SAM" id="MobiDB-lite"/>
    </source>
</evidence>
<evidence type="ECO:0000313" key="3">
    <source>
        <dbReference type="Proteomes" id="UP001059596"/>
    </source>
</evidence>
<feature type="non-terminal residue" evidence="2">
    <location>
        <position position="1"/>
    </location>
</feature>
<name>A0A9Q0BQ52_9MUSC</name>
<feature type="region of interest" description="Disordered" evidence="1">
    <location>
        <begin position="33"/>
        <end position="57"/>
    </location>
</feature>
<accession>A0A9Q0BQ52</accession>
<proteinExistence type="predicted"/>
<sequence length="105" mass="11632">FKICHNKQHISHPSITPVIKSSKANASAAIPPSLPVEQCQKRQRQPTPDSQFPGRRMGKTIESLASLCVELKRLANARKSSFRQFYFGVEAKALKSAAQIAHTPH</sequence>